<evidence type="ECO:0000256" key="2">
    <source>
        <dbReference type="SAM" id="MobiDB-lite"/>
    </source>
</evidence>
<gene>
    <name evidence="5" type="ORF">IDM48_08765</name>
</gene>
<sequence>MLPQVSVIIPAYNCTSSLGLQLRSLVRQESLIDFEIIICDNNSSDNLEEWLAEWRNDYSFIRYIDASQVPGAAYARNMGARHAKAHKLAFCDGDDVVSKNWVLAASEALEHSPVVTGSIHTVFEEEFTQLTTIQECDHLIQKEIKDLSNTDLVPVKKGSIAPVLLGGNFAITKEQYMALGGFDVSFSKGSEDNEFSYRIMKAGIKLQYCPAMGLLYRIRKPGFSLLKRSYQTGRTFADLCAKHNAWDEAVRLIQKSSQPHKTPGPAPPKTPADTNSTAA</sequence>
<feature type="region of interest" description="Disordered" evidence="2">
    <location>
        <begin position="254"/>
        <end position="279"/>
    </location>
</feature>
<dbReference type="PANTHER" id="PTHR43685">
    <property type="entry name" value="GLYCOSYLTRANSFERASE"/>
    <property type="match status" value="1"/>
</dbReference>
<dbReference type="Proteomes" id="UP000516421">
    <property type="component" value="Chromosome"/>
</dbReference>
<dbReference type="InterPro" id="IPR027791">
    <property type="entry name" value="Galactosyl_T_C"/>
</dbReference>
<dbReference type="SUPFAM" id="SSF53448">
    <property type="entry name" value="Nucleotide-diphospho-sugar transferases"/>
    <property type="match status" value="1"/>
</dbReference>
<feature type="domain" description="Galactosyltransferase C-terminal" evidence="4">
    <location>
        <begin position="164"/>
        <end position="216"/>
    </location>
</feature>
<dbReference type="GO" id="GO:0016740">
    <property type="term" value="F:transferase activity"/>
    <property type="evidence" value="ECO:0007669"/>
    <property type="project" value="UniProtKB-KW"/>
</dbReference>
<reference evidence="5 6" key="1">
    <citation type="submission" date="2020-09" db="EMBL/GenBank/DDBJ databases">
        <title>Investigation of environmental microbe.</title>
        <authorList>
            <person name="Ou Y."/>
            <person name="Kang Q."/>
        </authorList>
    </citation>
    <scope>NUCLEOTIDE SEQUENCE [LARGE SCALE GENOMIC DNA]</scope>
    <source>
        <strain evidence="5 6">KJZ-9</strain>
    </source>
</reference>
<keyword evidence="1 5" id="KW-0808">Transferase</keyword>
<name>A0A7H2BIG9_9MICC</name>
<dbReference type="InterPro" id="IPR001173">
    <property type="entry name" value="Glyco_trans_2-like"/>
</dbReference>
<evidence type="ECO:0000256" key="1">
    <source>
        <dbReference type="ARBA" id="ARBA00022679"/>
    </source>
</evidence>
<dbReference type="PANTHER" id="PTHR43685:SF12">
    <property type="entry name" value="GLYCOSYL TRANSFERASE FAMILY 2"/>
    <property type="match status" value="1"/>
</dbReference>
<dbReference type="KEGG" id="rama:IDM48_08765"/>
<evidence type="ECO:0000313" key="5">
    <source>
        <dbReference type="EMBL" id="QNV39465.1"/>
    </source>
</evidence>
<dbReference type="RefSeq" id="WP_190616986.1">
    <property type="nucleotide sequence ID" value="NZ_CP061538.1"/>
</dbReference>
<dbReference type="Pfam" id="PF02709">
    <property type="entry name" value="Glyco_transf_7C"/>
    <property type="match status" value="1"/>
</dbReference>
<evidence type="ECO:0000259" key="4">
    <source>
        <dbReference type="Pfam" id="PF02709"/>
    </source>
</evidence>
<evidence type="ECO:0000259" key="3">
    <source>
        <dbReference type="Pfam" id="PF00535"/>
    </source>
</evidence>
<dbReference type="EMBL" id="CP061538">
    <property type="protein sequence ID" value="QNV39465.1"/>
    <property type="molecule type" value="Genomic_DNA"/>
</dbReference>
<organism evidence="5 6">
    <name type="scientific">Rothia amarae</name>
    <dbReference type="NCBI Taxonomy" id="169480"/>
    <lineage>
        <taxon>Bacteria</taxon>
        <taxon>Bacillati</taxon>
        <taxon>Actinomycetota</taxon>
        <taxon>Actinomycetes</taxon>
        <taxon>Micrococcales</taxon>
        <taxon>Micrococcaceae</taxon>
        <taxon>Rothia</taxon>
    </lineage>
</organism>
<accession>A0A7H2BIG9</accession>
<dbReference type="AlphaFoldDB" id="A0A7H2BIG9"/>
<dbReference type="InterPro" id="IPR050834">
    <property type="entry name" value="Glycosyltransf_2"/>
</dbReference>
<dbReference type="Pfam" id="PF00535">
    <property type="entry name" value="Glycos_transf_2"/>
    <property type="match status" value="1"/>
</dbReference>
<keyword evidence="6" id="KW-1185">Reference proteome</keyword>
<evidence type="ECO:0000313" key="6">
    <source>
        <dbReference type="Proteomes" id="UP000516421"/>
    </source>
</evidence>
<proteinExistence type="predicted"/>
<dbReference type="Gene3D" id="3.90.550.10">
    <property type="entry name" value="Spore Coat Polysaccharide Biosynthesis Protein SpsA, Chain A"/>
    <property type="match status" value="1"/>
</dbReference>
<dbReference type="InterPro" id="IPR029044">
    <property type="entry name" value="Nucleotide-diphossugar_trans"/>
</dbReference>
<protein>
    <submittedName>
        <fullName evidence="5">Glycosyltransferase</fullName>
    </submittedName>
</protein>
<feature type="domain" description="Glycosyltransferase 2-like" evidence="3">
    <location>
        <begin position="6"/>
        <end position="135"/>
    </location>
</feature>